<organism evidence="3 4">
    <name type="scientific">Bacillus wiedmannii</name>
    <dbReference type="NCBI Taxonomy" id="1890302"/>
    <lineage>
        <taxon>Bacteria</taxon>
        <taxon>Bacillati</taxon>
        <taxon>Bacillota</taxon>
        <taxon>Bacilli</taxon>
        <taxon>Bacillales</taxon>
        <taxon>Bacillaceae</taxon>
        <taxon>Bacillus</taxon>
        <taxon>Bacillus cereus group</taxon>
    </lineage>
</organism>
<dbReference type="EMBL" id="NUEL01000007">
    <property type="protein sequence ID" value="PEJ10230.1"/>
    <property type="molecule type" value="Genomic_DNA"/>
</dbReference>
<gene>
    <name evidence="3" type="ORF">CN684_04875</name>
</gene>
<reference evidence="3 4" key="1">
    <citation type="submission" date="2017-09" db="EMBL/GenBank/DDBJ databases">
        <title>Large-scale bioinformatics analysis of Bacillus genomes uncovers conserved roles of natural products in bacterial physiology.</title>
        <authorList>
            <consortium name="Agbiome Team Llc"/>
            <person name="Bleich R.M."/>
            <person name="Grubbs K.J."/>
            <person name="Santa Maria K.C."/>
            <person name="Allen S.E."/>
            <person name="Farag S."/>
            <person name="Shank E.A."/>
            <person name="Bowers A."/>
        </authorList>
    </citation>
    <scope>NUCLEOTIDE SEQUENCE [LARGE SCALE GENOMIC DNA]</scope>
    <source>
        <strain evidence="3 4">AFS004017</strain>
    </source>
</reference>
<evidence type="ECO:0000256" key="2">
    <source>
        <dbReference type="SAM" id="Phobius"/>
    </source>
</evidence>
<comment type="caution">
    <text evidence="3">The sequence shown here is derived from an EMBL/GenBank/DDBJ whole genome shotgun (WGS) entry which is preliminary data.</text>
</comment>
<feature type="transmembrane region" description="Helical" evidence="2">
    <location>
        <begin position="38"/>
        <end position="57"/>
    </location>
</feature>
<keyword evidence="2" id="KW-0812">Transmembrane</keyword>
<name>A0A2A7W4K9_9BACI</name>
<accession>A0A2A7W4K9</accession>
<sequence length="349" mass="41084">MKIFFSFLFAIAMLATLILLITSLVFRLKKKPNTKKYFKFTGIAFILSIISLIVVNMNMTPQEKQEILAKQKAEEKLKAEKKQKDKEQKEAEEKLKAEEKQKDKEQKEVEEKLKAEEKQKDKEQKEAEEKLKAEEKQKAKEQKEAEEKLKAEEKQKAKEQKEAEEKLKAEEKQKAKEQKEAEEKQKAEEKKLAEEQKKAEEKQKEFTSYAQNIRGGNFIKDMKLNNKDAEITFHDSFASYKSAKPDSNVTEEQYKQYFSTGDAIEKMFVSEPARLLRQFPDLNAVKMTLPFEGKTYNINLDRKSLNSHLEFKIEDLKVEDKSWVKKFNDPYVYNKAKRKAFFTKFVIVQ</sequence>
<dbReference type="RefSeq" id="WP_098093464.1">
    <property type="nucleotide sequence ID" value="NZ_NUEL01000007.1"/>
</dbReference>
<evidence type="ECO:0000313" key="4">
    <source>
        <dbReference type="Proteomes" id="UP000220045"/>
    </source>
</evidence>
<evidence type="ECO:0000256" key="1">
    <source>
        <dbReference type="SAM" id="MobiDB-lite"/>
    </source>
</evidence>
<evidence type="ECO:0000313" key="3">
    <source>
        <dbReference type="EMBL" id="PEJ10230.1"/>
    </source>
</evidence>
<feature type="region of interest" description="Disordered" evidence="1">
    <location>
        <begin position="78"/>
        <end position="203"/>
    </location>
</feature>
<feature type="transmembrane region" description="Helical" evidence="2">
    <location>
        <begin position="6"/>
        <end position="26"/>
    </location>
</feature>
<dbReference type="AlphaFoldDB" id="A0A2A7W4K9"/>
<dbReference type="Proteomes" id="UP000220045">
    <property type="component" value="Unassembled WGS sequence"/>
</dbReference>
<keyword evidence="2" id="KW-1133">Transmembrane helix</keyword>
<proteinExistence type="predicted"/>
<keyword evidence="2" id="KW-0472">Membrane</keyword>
<protein>
    <submittedName>
        <fullName evidence="3">Uncharacterized protein</fullName>
    </submittedName>
</protein>